<dbReference type="SUPFAM" id="SSF52540">
    <property type="entry name" value="P-loop containing nucleoside triphosphate hydrolases"/>
    <property type="match status" value="1"/>
</dbReference>
<dbReference type="GO" id="GO:0005875">
    <property type="term" value="C:microtubule associated complex"/>
    <property type="evidence" value="ECO:0007669"/>
    <property type="project" value="TreeGrafter"/>
</dbReference>
<keyword evidence="7" id="KW-0677">Repeat</keyword>
<dbReference type="GO" id="GO:0005874">
    <property type="term" value="C:microtubule"/>
    <property type="evidence" value="ECO:0007669"/>
    <property type="project" value="UniProtKB-KW"/>
</dbReference>
<dbReference type="CDD" id="cd22248">
    <property type="entry name" value="Rcc_KIF21"/>
    <property type="match status" value="1"/>
</dbReference>
<comment type="similarity">
    <text evidence="14">Belongs to the TRAFAC class myosin-kinesin ATPase superfamily. Kinesin family.</text>
</comment>
<dbReference type="GO" id="GO:0007052">
    <property type="term" value="P:mitotic spindle organization"/>
    <property type="evidence" value="ECO:0007669"/>
    <property type="project" value="TreeGrafter"/>
</dbReference>
<dbReference type="Proteomes" id="UP001283361">
    <property type="component" value="Unassembled WGS sequence"/>
</dbReference>
<dbReference type="GO" id="GO:0003777">
    <property type="term" value="F:microtubule motor activity"/>
    <property type="evidence" value="ECO:0007669"/>
    <property type="project" value="InterPro"/>
</dbReference>
<evidence type="ECO:0000256" key="3">
    <source>
        <dbReference type="ARBA" id="ARBA00022490"/>
    </source>
</evidence>
<feature type="coiled-coil region" evidence="15">
    <location>
        <begin position="502"/>
        <end position="536"/>
    </location>
</feature>
<protein>
    <recommendedName>
        <fullName evidence="17">Kinesin motor domain-containing protein</fullName>
    </recommendedName>
</protein>
<evidence type="ECO:0000256" key="6">
    <source>
        <dbReference type="ARBA" id="ARBA00022701"/>
    </source>
</evidence>
<dbReference type="GO" id="GO:0042995">
    <property type="term" value="C:cell projection"/>
    <property type="evidence" value="ECO:0007669"/>
    <property type="project" value="UniProtKB-SubCell"/>
</dbReference>
<gene>
    <name evidence="18" type="ORF">RRG08_029408</name>
</gene>
<dbReference type="InterPro" id="IPR036961">
    <property type="entry name" value="Kinesin_motor_dom_sf"/>
</dbReference>
<feature type="domain" description="Kinesin motor" evidence="17">
    <location>
        <begin position="29"/>
        <end position="397"/>
    </location>
</feature>
<name>A0AAE0Z1I2_9GAST</name>
<evidence type="ECO:0000256" key="15">
    <source>
        <dbReference type="SAM" id="Coils"/>
    </source>
</evidence>
<feature type="compositionally biased region" description="Polar residues" evidence="16">
    <location>
        <begin position="1317"/>
        <end position="1326"/>
    </location>
</feature>
<dbReference type="InterPro" id="IPR027640">
    <property type="entry name" value="Kinesin-like_fam"/>
</dbReference>
<feature type="compositionally biased region" description="Polar residues" evidence="16">
    <location>
        <begin position="1377"/>
        <end position="1387"/>
    </location>
</feature>
<dbReference type="PANTHER" id="PTHR47969:SF28">
    <property type="entry name" value="KINESIN-LIKE PROTEIN KIF21B"/>
    <property type="match status" value="1"/>
</dbReference>
<feature type="coiled-coil region" evidence="15">
    <location>
        <begin position="973"/>
        <end position="1041"/>
    </location>
</feature>
<evidence type="ECO:0000256" key="13">
    <source>
        <dbReference type="ARBA" id="ARBA00023273"/>
    </source>
</evidence>
<dbReference type="InterPro" id="IPR056532">
    <property type="entry name" value="KIF21A/B_hel_2"/>
</dbReference>
<dbReference type="Pfam" id="PF00225">
    <property type="entry name" value="Kinesin"/>
    <property type="match status" value="1"/>
</dbReference>
<evidence type="ECO:0000256" key="14">
    <source>
        <dbReference type="PROSITE-ProRule" id="PRU00283"/>
    </source>
</evidence>
<feature type="coiled-coil region" evidence="15">
    <location>
        <begin position="398"/>
        <end position="478"/>
    </location>
</feature>
<keyword evidence="13" id="KW-0966">Cell projection</keyword>
<dbReference type="SMART" id="SM00129">
    <property type="entry name" value="KISc"/>
    <property type="match status" value="1"/>
</dbReference>
<dbReference type="InterPro" id="IPR001752">
    <property type="entry name" value="Kinesin_motor_dom"/>
</dbReference>
<comment type="subcellular location">
    <subcellularLocation>
        <location evidence="2">Cell projection</location>
    </subcellularLocation>
    <subcellularLocation>
        <location evidence="1">Cytoplasm</location>
        <location evidence="1">Cytoskeleton</location>
    </subcellularLocation>
</comment>
<dbReference type="FunFam" id="3.40.850.10:FF:000011">
    <property type="entry name" value="Kinesin family member 21A"/>
    <property type="match status" value="1"/>
</dbReference>
<evidence type="ECO:0000259" key="17">
    <source>
        <dbReference type="PROSITE" id="PS50067"/>
    </source>
</evidence>
<dbReference type="GO" id="GO:0008017">
    <property type="term" value="F:microtubule binding"/>
    <property type="evidence" value="ECO:0007669"/>
    <property type="project" value="InterPro"/>
</dbReference>
<reference evidence="18" key="1">
    <citation type="journal article" date="2023" name="G3 (Bethesda)">
        <title>A reference genome for the long-term kleptoplast-retaining sea slug Elysia crispata morphotype clarki.</title>
        <authorList>
            <person name="Eastman K.E."/>
            <person name="Pendleton A.L."/>
            <person name="Shaikh M.A."/>
            <person name="Suttiyut T."/>
            <person name="Ogas R."/>
            <person name="Tomko P."/>
            <person name="Gavelis G."/>
            <person name="Widhalm J.R."/>
            <person name="Wisecaver J.H."/>
        </authorList>
    </citation>
    <scope>NUCLEOTIDE SEQUENCE</scope>
    <source>
        <strain evidence="18">ECLA1</strain>
    </source>
</reference>
<dbReference type="PRINTS" id="PR00380">
    <property type="entry name" value="KINESINHEAVY"/>
</dbReference>
<dbReference type="InterPro" id="IPR019821">
    <property type="entry name" value="Kinesin_motor_CS"/>
</dbReference>
<keyword evidence="3" id="KW-0963">Cytoplasm</keyword>
<dbReference type="Pfam" id="PF23204">
    <property type="entry name" value="KIF21A_2nd"/>
    <property type="match status" value="1"/>
</dbReference>
<feature type="region of interest" description="Disordered" evidence="16">
    <location>
        <begin position="653"/>
        <end position="707"/>
    </location>
</feature>
<keyword evidence="6" id="KW-0493">Microtubule</keyword>
<evidence type="ECO:0000256" key="11">
    <source>
        <dbReference type="ARBA" id="ARBA00023175"/>
    </source>
</evidence>
<evidence type="ECO:0000256" key="2">
    <source>
        <dbReference type="ARBA" id="ARBA00004316"/>
    </source>
</evidence>
<dbReference type="InterPro" id="IPR027417">
    <property type="entry name" value="P-loop_NTPase"/>
</dbReference>
<keyword evidence="12" id="KW-0206">Cytoskeleton</keyword>
<evidence type="ECO:0000256" key="4">
    <source>
        <dbReference type="ARBA" id="ARBA00022553"/>
    </source>
</evidence>
<evidence type="ECO:0000256" key="7">
    <source>
        <dbReference type="ARBA" id="ARBA00022737"/>
    </source>
</evidence>
<dbReference type="GO" id="GO:0007018">
    <property type="term" value="P:microtubule-based movement"/>
    <property type="evidence" value="ECO:0007669"/>
    <property type="project" value="InterPro"/>
</dbReference>
<feature type="region of interest" description="Disordered" evidence="16">
    <location>
        <begin position="1"/>
        <end position="29"/>
    </location>
</feature>
<dbReference type="GO" id="GO:0051231">
    <property type="term" value="P:spindle elongation"/>
    <property type="evidence" value="ECO:0007669"/>
    <property type="project" value="TreeGrafter"/>
</dbReference>
<evidence type="ECO:0000256" key="5">
    <source>
        <dbReference type="ARBA" id="ARBA00022574"/>
    </source>
</evidence>
<evidence type="ECO:0000313" key="18">
    <source>
        <dbReference type="EMBL" id="KAK3760376.1"/>
    </source>
</evidence>
<feature type="region of interest" description="Disordered" evidence="16">
    <location>
        <begin position="1226"/>
        <end position="1424"/>
    </location>
</feature>
<feature type="region of interest" description="Disordered" evidence="16">
    <location>
        <begin position="553"/>
        <end position="633"/>
    </location>
</feature>
<feature type="coiled-coil region" evidence="15">
    <location>
        <begin position="710"/>
        <end position="839"/>
    </location>
</feature>
<evidence type="ECO:0000256" key="1">
    <source>
        <dbReference type="ARBA" id="ARBA00004245"/>
    </source>
</evidence>
<keyword evidence="11 14" id="KW-0505">Motor protein</keyword>
<feature type="binding site" evidence="14">
    <location>
        <begin position="109"/>
        <end position="116"/>
    </location>
    <ligand>
        <name>ATP</name>
        <dbReference type="ChEBI" id="CHEBI:30616"/>
    </ligand>
</feature>
<dbReference type="PROSITE" id="PS50067">
    <property type="entry name" value="KINESIN_MOTOR_2"/>
    <property type="match status" value="1"/>
</dbReference>
<evidence type="ECO:0000256" key="16">
    <source>
        <dbReference type="SAM" id="MobiDB-lite"/>
    </source>
</evidence>
<feature type="compositionally biased region" description="Basic and acidic residues" evidence="16">
    <location>
        <begin position="1188"/>
        <end position="1198"/>
    </location>
</feature>
<sequence length="1424" mass="157609">MDKSEIESEDIPATNGPPESDSSAGDDTSVRVAIRIRPQNAREKIDLCQMCTTVLPEYPRQVLLGKDKSFTFDHVFDTPTLQDHIYNTCVRGLIEGCFEGYNATVFAYGQTGSGKTYTMGTGFDESLLGGAAATAEVTDAVGIVPRAVDHLFLGIEERRRQAFENGDPAPDFKVTAQFMELYNEEILDLLDTTRDPESRGRKSHIRIHEDASGGIYVVGVNTKPVNSLNETMQCLKSGALGRATASTNMNASSSRSHAIFTLHIRQQRVVRDQTSLEEDKETDSTQAEFETLTAKFHFVDLAGSERLKRTGATGDRAKEGISINCGLLALGNVISALGDKAKRGSHVPYRDSKLTRLLQDSLGGNSRTLMIACISPTDQDFMETLNTLKYANRARNIKNKVTANQDKASRQLAALRAEVAALQQELQEYKTGKRTVDADGVESVNDLVVENSMLQSENDKLRQRIKVLQDTVSSMQARSAQMLGDAALASLTAESSDGQASNEEVSNMIRKYIEEIEELKTKLTESESLCDQLRKSGISRSSASRMSISSTSFMSSSWAGGGMGGSITSPSSALELPSFPSPSTSPQHSVLHRAKKDMKRLRRLQRSQSQQGQNQESDKENLNNNNNNNNEISGAMEESGVFRDGEDDQATALQRSIEGPKNDDDVGDEEDDDEEEEDVDSDSSSPSDSESDGGGVTDSDIESDNVHEDLANLTCEISIKQRLIEELEQTQRRMNSLRTHYEEKVSQLQTRIRETEMERDKVLSNIEKMNQPSTDGSKKVKQEYEKKLGNLQDELKKLQADQRKHAKIQKNNSQYERHLKTLQHEILEMKKTKVRLMKQVKEEMDKNKQGEARRSRELAQLRKEQLRRDNVIKALERQTVQKDAVLKRKQEEVEALRKRQTAKPMSAKAAGRVGKYDRPVTIPIAPVSSGGLRRRRKSEFSPKIAKQKWDTIEKNISSQVTKKQTITMLERDMNVWLKQREKCTKELQKYERKEKEAMTSSQPLEVIQQLHATVADLSQKVEHAQENINECQSNIMQVEESKEDGEGEDSVEITSMVETMTLEEARYMIRKLCSATLDKGLAVASKDSEVKELQGLLNQTQLNNVLQQELLRHMMDGQVGVEVEGLMAPQDMDREDGEYSSSSSSSSPAESMLESGPPSTPGLSVAVPPIMQRSYPPPSGAPGSYDSLTRKEKQEPQQREFKDWIKLWMVKNPWSKDISDRKAMLSVPSPKFVDNQPSAGNRSPARRKTTTPQDLLYAGPDTADNSNFVASSLIRLPSHSPSPNPSLPSPTSATAFGDTGSLTRHGKLPSEPGTPDGRNTTMQSSLKQREKKLSTDSSTGGGVGGQSSTSAEEETDGGGGAGEELAEGNFLMPPPRQSTKQRSSIPRQSPLPRRREMEPSPVLARKVFHRSTSGSVGLSPGSAG</sequence>
<feature type="region of interest" description="Disordered" evidence="16">
    <location>
        <begin position="1132"/>
        <end position="1198"/>
    </location>
</feature>
<keyword evidence="8 14" id="KW-0547">Nucleotide-binding</keyword>
<keyword evidence="10 15" id="KW-0175">Coiled coil</keyword>
<organism evidence="18 19">
    <name type="scientific">Elysia crispata</name>
    <name type="common">lettuce slug</name>
    <dbReference type="NCBI Taxonomy" id="231223"/>
    <lineage>
        <taxon>Eukaryota</taxon>
        <taxon>Metazoa</taxon>
        <taxon>Spiralia</taxon>
        <taxon>Lophotrochozoa</taxon>
        <taxon>Mollusca</taxon>
        <taxon>Gastropoda</taxon>
        <taxon>Heterobranchia</taxon>
        <taxon>Euthyneura</taxon>
        <taxon>Panpulmonata</taxon>
        <taxon>Sacoglossa</taxon>
        <taxon>Placobranchoidea</taxon>
        <taxon>Plakobranchidae</taxon>
        <taxon>Elysia</taxon>
    </lineage>
</organism>
<dbReference type="Gene3D" id="3.40.850.10">
    <property type="entry name" value="Kinesin motor domain"/>
    <property type="match status" value="1"/>
</dbReference>
<keyword evidence="19" id="KW-1185">Reference proteome</keyword>
<keyword evidence="4" id="KW-0597">Phosphoprotein</keyword>
<proteinExistence type="inferred from homology"/>
<dbReference type="Pfam" id="PF23203">
    <property type="entry name" value="KIF21A"/>
    <property type="match status" value="1"/>
</dbReference>
<feature type="compositionally biased region" description="Acidic residues" evidence="16">
    <location>
        <begin position="665"/>
        <end position="681"/>
    </location>
</feature>
<dbReference type="CDD" id="cd01372">
    <property type="entry name" value="KISc_KIF4"/>
    <property type="match status" value="1"/>
</dbReference>
<dbReference type="EMBL" id="JAWDGP010004990">
    <property type="protein sequence ID" value="KAK3760376.1"/>
    <property type="molecule type" value="Genomic_DNA"/>
</dbReference>
<evidence type="ECO:0000256" key="12">
    <source>
        <dbReference type="ARBA" id="ARBA00023212"/>
    </source>
</evidence>
<comment type="caution">
    <text evidence="18">The sequence shown here is derived from an EMBL/GenBank/DDBJ whole genome shotgun (WGS) entry which is preliminary data.</text>
</comment>
<dbReference type="PANTHER" id="PTHR47969">
    <property type="entry name" value="CHROMOSOME-ASSOCIATED KINESIN KIF4A-RELATED"/>
    <property type="match status" value="1"/>
</dbReference>
<feature type="compositionally biased region" description="Basic residues" evidence="16">
    <location>
        <begin position="590"/>
        <end position="605"/>
    </location>
</feature>
<dbReference type="PROSITE" id="PS00411">
    <property type="entry name" value="KINESIN_MOTOR_1"/>
    <property type="match status" value="1"/>
</dbReference>
<dbReference type="GO" id="GO:0005524">
    <property type="term" value="F:ATP binding"/>
    <property type="evidence" value="ECO:0007669"/>
    <property type="project" value="UniProtKB-UniRule"/>
</dbReference>
<dbReference type="Pfam" id="PF25764">
    <property type="entry name" value="KIF21A_4th"/>
    <property type="match status" value="1"/>
</dbReference>
<keyword evidence="5" id="KW-0853">WD repeat</keyword>
<evidence type="ECO:0000256" key="8">
    <source>
        <dbReference type="ARBA" id="ARBA00022741"/>
    </source>
</evidence>
<evidence type="ECO:0000256" key="10">
    <source>
        <dbReference type="ARBA" id="ARBA00023054"/>
    </source>
</evidence>
<evidence type="ECO:0000313" key="19">
    <source>
        <dbReference type="Proteomes" id="UP001283361"/>
    </source>
</evidence>
<dbReference type="InterPro" id="IPR056533">
    <property type="entry name" value="KIF21A/B_hel_1"/>
</dbReference>
<accession>A0AAE0Z1I2</accession>
<evidence type="ECO:0000256" key="9">
    <source>
        <dbReference type="ARBA" id="ARBA00022840"/>
    </source>
</evidence>
<keyword evidence="9 14" id="KW-0067">ATP-binding</keyword>